<sequence>MFSETKKSAGKNLVHISYDVAGLFRLQEINRRLEYPVLVNYIKRGAENQRSMMLPVRRDFGIDMAVSLSAKPATAITTVAIPVM</sequence>
<proteinExistence type="predicted"/>
<reference evidence="1 2" key="1">
    <citation type="submission" date="2016-10" db="EMBL/GenBank/DDBJ databases">
        <authorList>
            <person name="de Groot N.N."/>
        </authorList>
    </citation>
    <scope>NUCLEOTIDE SEQUENCE [LARGE SCALE GENOMIC DNA]</scope>
    <source>
        <strain evidence="1 2">DSM 12130</strain>
    </source>
</reference>
<protein>
    <submittedName>
        <fullName evidence="1">Uncharacterized protein</fullName>
    </submittedName>
</protein>
<gene>
    <name evidence="1" type="ORF">SAMN05660330_01516</name>
</gene>
<evidence type="ECO:0000313" key="1">
    <source>
        <dbReference type="EMBL" id="SDO98140.1"/>
    </source>
</evidence>
<evidence type="ECO:0000313" key="2">
    <source>
        <dbReference type="Proteomes" id="UP000199073"/>
    </source>
</evidence>
<accession>A0A1H0P0F4</accession>
<dbReference type="STRING" id="91360.SAMN05660330_01516"/>
<name>A0A1H0P0F4_9BACT</name>
<organism evidence="1 2">
    <name type="scientific">Desulforhopalus singaporensis</name>
    <dbReference type="NCBI Taxonomy" id="91360"/>
    <lineage>
        <taxon>Bacteria</taxon>
        <taxon>Pseudomonadati</taxon>
        <taxon>Thermodesulfobacteriota</taxon>
        <taxon>Desulfobulbia</taxon>
        <taxon>Desulfobulbales</taxon>
        <taxon>Desulfocapsaceae</taxon>
        <taxon>Desulforhopalus</taxon>
    </lineage>
</organism>
<dbReference type="AlphaFoldDB" id="A0A1H0P0F4"/>
<keyword evidence="2" id="KW-1185">Reference proteome</keyword>
<dbReference type="Proteomes" id="UP000199073">
    <property type="component" value="Unassembled WGS sequence"/>
</dbReference>
<dbReference type="EMBL" id="FNJI01000008">
    <property type="protein sequence ID" value="SDO98140.1"/>
    <property type="molecule type" value="Genomic_DNA"/>
</dbReference>